<comment type="caution">
    <text evidence="1">The sequence shown here is derived from an EMBL/GenBank/DDBJ whole genome shotgun (WGS) entry which is preliminary data.</text>
</comment>
<proteinExistence type="predicted"/>
<dbReference type="EMBL" id="WWCK01000003">
    <property type="protein sequence ID" value="MYM67067.1"/>
    <property type="molecule type" value="Genomic_DNA"/>
</dbReference>
<dbReference type="Gene3D" id="2.60.120.620">
    <property type="entry name" value="q2cbj1_9rhob like domain"/>
    <property type="match status" value="1"/>
</dbReference>
<sequence length="200" mass="21985">MNTTLDSAATPAEKIQVETGLVSCELPIFVCKLDRIAPQLQLARQALDELRASHPESTPSNVQAVYMSPWNSHEINPKLQPLCDAVVAIAQSMAQSAMGVWFSALHMELYVAQCWGIFYEDSDHTLPHSHFPAEFACAIYLEADEGCAPIVFSRSLAIHPKADSMVLFPGILTHEVPANTGRRVVISMNLFKRPAFPLPA</sequence>
<accession>A0A7X4GR00</accession>
<protein>
    <recommendedName>
        <fullName evidence="3">2OG-Fe(II) oxygenase</fullName>
    </recommendedName>
</protein>
<organism evidence="1 2">
    <name type="scientific">Duganella rivi</name>
    <dbReference type="NCBI Taxonomy" id="2666083"/>
    <lineage>
        <taxon>Bacteria</taxon>
        <taxon>Pseudomonadati</taxon>
        <taxon>Pseudomonadota</taxon>
        <taxon>Betaproteobacteria</taxon>
        <taxon>Burkholderiales</taxon>
        <taxon>Oxalobacteraceae</taxon>
        <taxon>Telluria group</taxon>
        <taxon>Duganella</taxon>
    </lineage>
</organism>
<evidence type="ECO:0008006" key="3">
    <source>
        <dbReference type="Google" id="ProtNLM"/>
    </source>
</evidence>
<name>A0A7X4GR00_9BURK</name>
<keyword evidence="2" id="KW-1185">Reference proteome</keyword>
<dbReference type="Proteomes" id="UP000450012">
    <property type="component" value="Unassembled WGS sequence"/>
</dbReference>
<evidence type="ECO:0000313" key="2">
    <source>
        <dbReference type="Proteomes" id="UP000450012"/>
    </source>
</evidence>
<gene>
    <name evidence="1" type="ORF">GTP45_09525</name>
</gene>
<reference evidence="1 2" key="1">
    <citation type="submission" date="2019-12" db="EMBL/GenBank/DDBJ databases">
        <title>Novel species isolated from a subtropical stream in China.</title>
        <authorList>
            <person name="Lu H."/>
        </authorList>
    </citation>
    <scope>NUCLEOTIDE SEQUENCE [LARGE SCALE GENOMIC DNA]</scope>
    <source>
        <strain evidence="1 2">FT55W</strain>
    </source>
</reference>
<dbReference type="RefSeq" id="WP_161013639.1">
    <property type="nucleotide sequence ID" value="NZ_WWCK01000003.1"/>
</dbReference>
<dbReference type="AlphaFoldDB" id="A0A7X4GR00"/>
<evidence type="ECO:0000313" key="1">
    <source>
        <dbReference type="EMBL" id="MYM67067.1"/>
    </source>
</evidence>